<dbReference type="AlphaFoldDB" id="A0A511V275"/>
<evidence type="ECO:0000313" key="1">
    <source>
        <dbReference type="EMBL" id="GEN32969.1"/>
    </source>
</evidence>
<sequence length="49" mass="5667">MKAQINEKSNKQRNPPVHTGGYLCIADNTEVDNFFISIYDKDIKSNFFD</sequence>
<comment type="caution">
    <text evidence="1">The sequence shown here is derived from an EMBL/GenBank/DDBJ whole genome shotgun (WGS) entry which is preliminary data.</text>
</comment>
<dbReference type="EMBL" id="BJXX01000018">
    <property type="protein sequence ID" value="GEN32969.1"/>
    <property type="molecule type" value="Genomic_DNA"/>
</dbReference>
<reference evidence="1 2" key="1">
    <citation type="submission" date="2019-07" db="EMBL/GenBank/DDBJ databases">
        <title>Whole genome shotgun sequence of Aneurinibacillus danicus NBRC 102444.</title>
        <authorList>
            <person name="Hosoyama A."/>
            <person name="Uohara A."/>
            <person name="Ohji S."/>
            <person name="Ichikawa N."/>
        </authorList>
    </citation>
    <scope>NUCLEOTIDE SEQUENCE [LARGE SCALE GENOMIC DNA]</scope>
    <source>
        <strain evidence="1 2">NBRC 102444</strain>
    </source>
</reference>
<dbReference type="Proteomes" id="UP000321157">
    <property type="component" value="Unassembled WGS sequence"/>
</dbReference>
<keyword evidence="2" id="KW-1185">Reference proteome</keyword>
<evidence type="ECO:0000313" key="2">
    <source>
        <dbReference type="Proteomes" id="UP000321157"/>
    </source>
</evidence>
<proteinExistence type="predicted"/>
<organism evidence="1 2">
    <name type="scientific">Aneurinibacillus danicus</name>
    <dbReference type="NCBI Taxonomy" id="267746"/>
    <lineage>
        <taxon>Bacteria</taxon>
        <taxon>Bacillati</taxon>
        <taxon>Bacillota</taxon>
        <taxon>Bacilli</taxon>
        <taxon>Bacillales</taxon>
        <taxon>Paenibacillaceae</taxon>
        <taxon>Aneurinibacillus group</taxon>
        <taxon>Aneurinibacillus</taxon>
    </lineage>
</organism>
<gene>
    <name evidence="1" type="ORF">ADA01nite_04290</name>
</gene>
<name>A0A511V275_9BACL</name>
<accession>A0A511V275</accession>
<protein>
    <submittedName>
        <fullName evidence="1">Uncharacterized protein</fullName>
    </submittedName>
</protein>